<proteinExistence type="predicted"/>
<gene>
    <name evidence="2" type="ORF">B4U80_14198</name>
</gene>
<dbReference type="InterPro" id="IPR003439">
    <property type="entry name" value="ABC_transporter-like_ATP-bd"/>
</dbReference>
<organism evidence="2 3">
    <name type="scientific">Leptotrombidium deliense</name>
    <dbReference type="NCBI Taxonomy" id="299467"/>
    <lineage>
        <taxon>Eukaryota</taxon>
        <taxon>Metazoa</taxon>
        <taxon>Ecdysozoa</taxon>
        <taxon>Arthropoda</taxon>
        <taxon>Chelicerata</taxon>
        <taxon>Arachnida</taxon>
        <taxon>Acari</taxon>
        <taxon>Acariformes</taxon>
        <taxon>Trombidiformes</taxon>
        <taxon>Prostigmata</taxon>
        <taxon>Anystina</taxon>
        <taxon>Parasitengona</taxon>
        <taxon>Trombiculoidea</taxon>
        <taxon>Trombiculidae</taxon>
        <taxon>Leptotrombidium</taxon>
    </lineage>
</organism>
<evidence type="ECO:0000313" key="3">
    <source>
        <dbReference type="Proteomes" id="UP000288716"/>
    </source>
</evidence>
<dbReference type="AlphaFoldDB" id="A0A443S0G0"/>
<dbReference type="STRING" id="299467.A0A443S0G0"/>
<dbReference type="OrthoDB" id="6150516at2759"/>
<dbReference type="Pfam" id="PF00005">
    <property type="entry name" value="ABC_tran"/>
    <property type="match status" value="1"/>
</dbReference>
<comment type="caution">
    <text evidence="2">The sequence shown here is derived from an EMBL/GenBank/DDBJ whole genome shotgun (WGS) entry which is preliminary data.</text>
</comment>
<dbReference type="InterPro" id="IPR027417">
    <property type="entry name" value="P-loop_NTPase"/>
</dbReference>
<evidence type="ECO:0000313" key="2">
    <source>
        <dbReference type="EMBL" id="RWS20984.1"/>
    </source>
</evidence>
<evidence type="ECO:0000259" key="1">
    <source>
        <dbReference type="Pfam" id="PF00005"/>
    </source>
</evidence>
<dbReference type="Gene3D" id="3.40.50.300">
    <property type="entry name" value="P-loop containing nucleotide triphosphate hydrolases"/>
    <property type="match status" value="1"/>
</dbReference>
<feature type="non-terminal residue" evidence="2">
    <location>
        <position position="73"/>
    </location>
</feature>
<dbReference type="Proteomes" id="UP000288716">
    <property type="component" value="Unassembled WGS sequence"/>
</dbReference>
<dbReference type="PANTHER" id="PTHR43038">
    <property type="entry name" value="ATP-BINDING CASSETTE, SUB-FAMILY H, MEMBER 1"/>
    <property type="match status" value="1"/>
</dbReference>
<accession>A0A443S0G0</accession>
<protein>
    <recommendedName>
        <fullName evidence="1">ABC transporter domain-containing protein</fullName>
    </recommendedName>
</protein>
<dbReference type="EMBL" id="NCKV01014303">
    <property type="protein sequence ID" value="RWS20984.1"/>
    <property type="molecule type" value="Genomic_DNA"/>
</dbReference>
<reference evidence="2 3" key="1">
    <citation type="journal article" date="2018" name="Gigascience">
        <title>Genomes of trombidid mites reveal novel predicted allergens and laterally-transferred genes associated with secondary metabolism.</title>
        <authorList>
            <person name="Dong X."/>
            <person name="Chaisiri K."/>
            <person name="Xia D."/>
            <person name="Armstrong S.D."/>
            <person name="Fang Y."/>
            <person name="Donnelly M.J."/>
            <person name="Kadowaki T."/>
            <person name="McGarry J.W."/>
            <person name="Darby A.C."/>
            <person name="Makepeace B.L."/>
        </authorList>
    </citation>
    <scope>NUCLEOTIDE SEQUENCE [LARGE SCALE GENOMIC DNA]</scope>
    <source>
        <strain evidence="2">UoL-UT</strain>
    </source>
</reference>
<dbReference type="GO" id="GO:0016887">
    <property type="term" value="F:ATP hydrolysis activity"/>
    <property type="evidence" value="ECO:0007669"/>
    <property type="project" value="InterPro"/>
</dbReference>
<dbReference type="GO" id="GO:0005524">
    <property type="term" value="F:ATP binding"/>
    <property type="evidence" value="ECO:0007669"/>
    <property type="project" value="InterPro"/>
</dbReference>
<dbReference type="PANTHER" id="PTHR43038:SF3">
    <property type="entry name" value="ABC TRANSPORTER G FAMILY MEMBER 20 ISOFORM X1"/>
    <property type="match status" value="1"/>
</dbReference>
<keyword evidence="3" id="KW-1185">Reference proteome</keyword>
<feature type="domain" description="ABC transporter" evidence="1">
    <location>
        <begin position="44"/>
        <end position="73"/>
    </location>
</feature>
<dbReference type="SUPFAM" id="SSF52540">
    <property type="entry name" value="P-loop containing nucleoside triphosphate hydrolases"/>
    <property type="match status" value="1"/>
</dbReference>
<dbReference type="VEuPathDB" id="VectorBase:LDEU011055"/>
<sequence>MGPNSKLSPHDNYVGKMGEIEKFAIITRKLCFSYERGFNKKAILNCVDISVPQGIIYGLLGPSGCGKTTLLKT</sequence>
<name>A0A443S0G0_9ACAR</name>